<feature type="non-terminal residue" evidence="1">
    <location>
        <position position="1"/>
    </location>
</feature>
<dbReference type="EMBL" id="CATNWA010006261">
    <property type="protein sequence ID" value="CAI9551748.1"/>
    <property type="molecule type" value="Genomic_DNA"/>
</dbReference>
<evidence type="ECO:0000313" key="2">
    <source>
        <dbReference type="Proteomes" id="UP001162483"/>
    </source>
</evidence>
<dbReference type="Proteomes" id="UP001162483">
    <property type="component" value="Unassembled WGS sequence"/>
</dbReference>
<protein>
    <submittedName>
        <fullName evidence="1">Uncharacterized protein</fullName>
    </submittedName>
</protein>
<comment type="caution">
    <text evidence="1">The sequence shown here is derived from an EMBL/GenBank/DDBJ whole genome shotgun (WGS) entry which is preliminary data.</text>
</comment>
<name>A0ABN9BWB0_9NEOB</name>
<accession>A0ABN9BWB0</accession>
<organism evidence="1 2">
    <name type="scientific">Staurois parvus</name>
    <dbReference type="NCBI Taxonomy" id="386267"/>
    <lineage>
        <taxon>Eukaryota</taxon>
        <taxon>Metazoa</taxon>
        <taxon>Chordata</taxon>
        <taxon>Craniata</taxon>
        <taxon>Vertebrata</taxon>
        <taxon>Euteleostomi</taxon>
        <taxon>Amphibia</taxon>
        <taxon>Batrachia</taxon>
        <taxon>Anura</taxon>
        <taxon>Neobatrachia</taxon>
        <taxon>Ranoidea</taxon>
        <taxon>Ranidae</taxon>
        <taxon>Staurois</taxon>
    </lineage>
</organism>
<keyword evidence="2" id="KW-1185">Reference proteome</keyword>
<proteinExistence type="predicted"/>
<reference evidence="1" key="1">
    <citation type="submission" date="2023-05" db="EMBL/GenBank/DDBJ databases">
        <authorList>
            <person name="Stuckert A."/>
        </authorList>
    </citation>
    <scope>NUCLEOTIDE SEQUENCE</scope>
</reference>
<gene>
    <name evidence="1" type="ORF">SPARVUS_LOCUS3788293</name>
</gene>
<sequence>VLQLYKNRSQSSTLVSTAVLISIIQYCIYADLVNEKNSRRHQSTPLSSVFMQLQDCGVL</sequence>
<evidence type="ECO:0000313" key="1">
    <source>
        <dbReference type="EMBL" id="CAI9551748.1"/>
    </source>
</evidence>